<dbReference type="STRING" id="1429043.X474_08760"/>
<dbReference type="OrthoDB" id="5380721at2"/>
<dbReference type="InterPro" id="IPR022291">
    <property type="entry name" value="Bacteriocin_synth_cyclodeHase"/>
</dbReference>
<comment type="caution">
    <text evidence="2">The sequence shown here is derived from an EMBL/GenBank/DDBJ whole genome shotgun (WGS) entry which is preliminary data.</text>
</comment>
<sequence length="779" mass="87302">MINRPCFAPHCSPLILGPEQVAIVTELEHYFVTNPLARRVVSLINGKRSTDEIVDELAPYHEASHVYFQILALARQGFIEETNGDLSGAGRFHSPEASSRAFWSLYRDEPLPDPGRKQLKVGLLSAGGADAALLADHLPETTETGFFQPTYDGGADWQGLDWHEADIWVLVTSDYLEPDLLSFNRAALEAKAAWLPVKPKGMLAWLGPLFVPEKTGCLDCLTHCLKRHQDLEAFFMEQTRAESTLRLSRASLGETLGMVGATLGLELAKLAGGDWLTEPEEDAPFEARGLLGQVLSIDFRNLEFEWHLLRKRPQCPVCGEALVPKDLSNLAGLKPLVLDPLPKSPLSEGGQRFRSPEETWRDWRKLISPITGIVPYVKPNPCDPSFLGHHFGTVMSKKDCINPNQEGRSYPVGASAGKGYTAIQARVSTVGEAVERYCGRYQGDEDLIQASYEQVADRAVHPSDLLNFSKEQYQNREQINRGSLLAYVPRPYQDHEVISWTQAWSLTEERWKLVPGGYVWFGFPLENGDRYARSNSNGLSAGSRLEEAILQGLIELIERDSVALWWANRIKKPALDLEAIPGLFVKRAIKGFAEKNRGLHVLDVSNEVGLNAFCAISAPLDDPVNRHTRFGLGCDFDYTVALKRALGELGQIWASPNQEMVGKALQELIKTPWQEKQHLLPDPKAPLKRPEDFKNLSTDDIKKDIEFLKKQLARMGVELLVKDLSQPDIPIKVARVMAPGLRHMWPRFGPGRLYDAPVKLGWLDEPRREEELFKVPFDY</sequence>
<dbReference type="PROSITE" id="PS51664">
    <property type="entry name" value="YCAO"/>
    <property type="match status" value="1"/>
</dbReference>
<accession>A0A0D2JXN0</accession>
<dbReference type="Gene3D" id="3.90.930.60">
    <property type="match status" value="1"/>
</dbReference>
<dbReference type="InterPro" id="IPR027624">
    <property type="entry name" value="TOMM_cyclo_SagD"/>
</dbReference>
<dbReference type="Gene3D" id="3.30.160.660">
    <property type="match status" value="1"/>
</dbReference>
<dbReference type="InterPro" id="IPR035985">
    <property type="entry name" value="Ubiquitin-activating_enz"/>
</dbReference>
<dbReference type="InParanoid" id="A0A0D2JXN0"/>
<feature type="domain" description="YcaO" evidence="1">
    <location>
        <begin position="417"/>
        <end position="779"/>
    </location>
</feature>
<gene>
    <name evidence="2" type="ORF">X474_08760</name>
</gene>
<dbReference type="Gene3D" id="3.40.50.720">
    <property type="entry name" value="NAD(P)-binding Rossmann-like Domain"/>
    <property type="match status" value="1"/>
</dbReference>
<dbReference type="SUPFAM" id="SSF69572">
    <property type="entry name" value="Activating enzymes of the ubiquitin-like proteins"/>
    <property type="match status" value="1"/>
</dbReference>
<dbReference type="NCBIfam" id="TIGR03882">
    <property type="entry name" value="cyclo_dehyd_2"/>
    <property type="match status" value="1"/>
</dbReference>
<proteinExistence type="predicted"/>
<dbReference type="Pfam" id="PF02624">
    <property type="entry name" value="YcaO"/>
    <property type="match status" value="1"/>
</dbReference>
<dbReference type="Gene3D" id="3.30.1330.230">
    <property type="match status" value="1"/>
</dbReference>
<dbReference type="Proteomes" id="UP000032233">
    <property type="component" value="Unassembled WGS sequence"/>
</dbReference>
<dbReference type="NCBIfam" id="TIGR00702">
    <property type="entry name" value="YcaO-type kinase domain"/>
    <property type="match status" value="1"/>
</dbReference>
<keyword evidence="3" id="KW-1185">Reference proteome</keyword>
<evidence type="ECO:0000259" key="1">
    <source>
        <dbReference type="PROSITE" id="PS51664"/>
    </source>
</evidence>
<name>A0A0D2JXN0_9BACT</name>
<dbReference type="EMBL" id="AZAC01000011">
    <property type="protein sequence ID" value="KIX14340.1"/>
    <property type="molecule type" value="Genomic_DNA"/>
</dbReference>
<dbReference type="PANTHER" id="PTHR37809">
    <property type="entry name" value="RIBOSOMAL PROTEIN S12 METHYLTHIOTRANSFERASE ACCESSORY FACTOR YCAO"/>
    <property type="match status" value="1"/>
</dbReference>
<protein>
    <recommendedName>
        <fullName evidence="1">YcaO domain-containing protein</fullName>
    </recommendedName>
</protein>
<dbReference type="PANTHER" id="PTHR37809:SF1">
    <property type="entry name" value="RIBOSOMAL PROTEIN S12 METHYLTHIOTRANSFERASE ACCESSORY FACTOR YCAO"/>
    <property type="match status" value="1"/>
</dbReference>
<evidence type="ECO:0000313" key="3">
    <source>
        <dbReference type="Proteomes" id="UP000032233"/>
    </source>
</evidence>
<dbReference type="NCBIfam" id="TIGR03604">
    <property type="entry name" value="TOMM_cyclo_SagD"/>
    <property type="match status" value="1"/>
</dbReference>
<evidence type="ECO:0000313" key="2">
    <source>
        <dbReference type="EMBL" id="KIX14340.1"/>
    </source>
</evidence>
<dbReference type="GO" id="GO:0008641">
    <property type="term" value="F:ubiquitin-like modifier activating enzyme activity"/>
    <property type="evidence" value="ECO:0007669"/>
    <property type="project" value="InterPro"/>
</dbReference>
<reference evidence="2 3" key="1">
    <citation type="submission" date="2013-11" db="EMBL/GenBank/DDBJ databases">
        <title>Metagenomic analysis of a methanogenic consortium involved in long chain n-alkane degradation.</title>
        <authorList>
            <person name="Davidova I.A."/>
            <person name="Callaghan A.V."/>
            <person name="Wawrik B."/>
            <person name="Pruitt S."/>
            <person name="Marks C."/>
            <person name="Duncan K.E."/>
            <person name="Suflita J.M."/>
        </authorList>
    </citation>
    <scope>NUCLEOTIDE SEQUENCE [LARGE SCALE GENOMIC DNA]</scope>
    <source>
        <strain evidence="2 3">SPR</strain>
    </source>
</reference>
<dbReference type="RefSeq" id="WP_044347983.1">
    <property type="nucleotide sequence ID" value="NZ_AZAC01000011.1"/>
</dbReference>
<dbReference type="Gene3D" id="3.30.40.250">
    <property type="match status" value="1"/>
</dbReference>
<organism evidence="2 3">
    <name type="scientific">Dethiosulfatarculus sandiegensis</name>
    <dbReference type="NCBI Taxonomy" id="1429043"/>
    <lineage>
        <taxon>Bacteria</taxon>
        <taxon>Pseudomonadati</taxon>
        <taxon>Thermodesulfobacteriota</taxon>
        <taxon>Desulfarculia</taxon>
        <taxon>Desulfarculales</taxon>
        <taxon>Desulfarculaceae</taxon>
        <taxon>Dethiosulfatarculus</taxon>
    </lineage>
</organism>
<dbReference type="AlphaFoldDB" id="A0A0D2JXN0"/>
<dbReference type="InterPro" id="IPR003776">
    <property type="entry name" value="YcaO-like_dom"/>
</dbReference>